<reference evidence="2" key="1">
    <citation type="submission" date="2015-06" db="UniProtKB">
        <authorList>
            <consortium name="EnsemblPlants"/>
        </authorList>
    </citation>
    <scope>IDENTIFICATION</scope>
</reference>
<feature type="compositionally biased region" description="Basic residues" evidence="1">
    <location>
        <begin position="33"/>
        <end position="45"/>
    </location>
</feature>
<sequence>VGPREARQRGKGRGGVRGWERGEAHGWEEAERRKGKRYGRRRLPRKERWGKQMRCHFGKGRENGTRKRIGLGSSYKTKPRWQKGSADTTNRGQGE</sequence>
<feature type="compositionally biased region" description="Basic and acidic residues" evidence="1">
    <location>
        <begin position="18"/>
        <end position="32"/>
    </location>
</feature>
<evidence type="ECO:0000256" key="1">
    <source>
        <dbReference type="SAM" id="MobiDB-lite"/>
    </source>
</evidence>
<feature type="region of interest" description="Disordered" evidence="1">
    <location>
        <begin position="1"/>
        <end position="95"/>
    </location>
</feature>
<dbReference type="HOGENOM" id="CLU_2419543_0_0_1"/>
<dbReference type="AlphaFoldDB" id="I1Q2C3"/>
<keyword evidence="3" id="KW-1185">Reference proteome</keyword>
<dbReference type="Gramene" id="ORGLA06G0128600.1">
    <property type="protein sequence ID" value="ORGLA06G0128600.1"/>
    <property type="gene ID" value="ORGLA06G0128600"/>
</dbReference>
<accession>I1Q2C3</accession>
<organism evidence="2 3">
    <name type="scientific">Oryza glaberrima</name>
    <name type="common">African rice</name>
    <dbReference type="NCBI Taxonomy" id="4538"/>
    <lineage>
        <taxon>Eukaryota</taxon>
        <taxon>Viridiplantae</taxon>
        <taxon>Streptophyta</taxon>
        <taxon>Embryophyta</taxon>
        <taxon>Tracheophyta</taxon>
        <taxon>Spermatophyta</taxon>
        <taxon>Magnoliopsida</taxon>
        <taxon>Liliopsida</taxon>
        <taxon>Poales</taxon>
        <taxon>Poaceae</taxon>
        <taxon>BOP clade</taxon>
        <taxon>Oryzoideae</taxon>
        <taxon>Oryzeae</taxon>
        <taxon>Oryzinae</taxon>
        <taxon>Oryza</taxon>
    </lineage>
</organism>
<protein>
    <submittedName>
        <fullName evidence="2">Uncharacterized protein</fullName>
    </submittedName>
</protein>
<dbReference type="Proteomes" id="UP000007306">
    <property type="component" value="Chromosome 6"/>
</dbReference>
<evidence type="ECO:0000313" key="3">
    <source>
        <dbReference type="Proteomes" id="UP000007306"/>
    </source>
</evidence>
<dbReference type="EnsemblPlants" id="ORGLA06G0128600.1">
    <property type="protein sequence ID" value="ORGLA06G0128600.1"/>
    <property type="gene ID" value="ORGLA06G0128600"/>
</dbReference>
<evidence type="ECO:0000313" key="2">
    <source>
        <dbReference type="EnsemblPlants" id="ORGLA06G0128600.1"/>
    </source>
</evidence>
<proteinExistence type="predicted"/>
<name>I1Q2C3_ORYGL</name>
<feature type="compositionally biased region" description="Polar residues" evidence="1">
    <location>
        <begin position="85"/>
        <end position="95"/>
    </location>
</feature>
<reference evidence="2 3" key="2">
    <citation type="submission" date="2018-04" db="EMBL/GenBank/DDBJ databases">
        <title>OglaRS2 (Oryza glaberrima Reference Sequence Version 2).</title>
        <authorList>
            <person name="Zhang J."/>
            <person name="Kudrna D."/>
            <person name="Lee S."/>
            <person name="Talag J."/>
            <person name="Rajasekar S."/>
            <person name="Wing R.A."/>
        </authorList>
    </citation>
    <scope>NUCLEOTIDE SEQUENCE [LARGE SCALE GENOMIC DNA]</scope>
    <source>
        <strain evidence="2 3">cv. IRGC 96717</strain>
    </source>
</reference>